<dbReference type="GO" id="GO:0071933">
    <property type="term" value="F:Arp2/3 complex binding"/>
    <property type="evidence" value="ECO:0007669"/>
    <property type="project" value="TreeGrafter"/>
</dbReference>
<feature type="region of interest" description="Disordered" evidence="1">
    <location>
        <begin position="557"/>
        <end position="633"/>
    </location>
</feature>
<dbReference type="OrthoDB" id="445362at2759"/>
<dbReference type="GO" id="GO:0000147">
    <property type="term" value="P:actin cortical patch assembly"/>
    <property type="evidence" value="ECO:0007669"/>
    <property type="project" value="TreeGrafter"/>
</dbReference>
<dbReference type="InterPro" id="IPR018556">
    <property type="entry name" value="SPIN90/Ldb17_LRD"/>
</dbReference>
<evidence type="ECO:0000256" key="1">
    <source>
        <dbReference type="SAM" id="MobiDB-lite"/>
    </source>
</evidence>
<comment type="caution">
    <text evidence="3">The sequence shown here is derived from an EMBL/GenBank/DDBJ whole genome shotgun (WGS) entry which is preliminary data.</text>
</comment>
<dbReference type="Pfam" id="PF09431">
    <property type="entry name" value="SPIN90_LRD"/>
    <property type="match status" value="1"/>
</dbReference>
<feature type="region of interest" description="Disordered" evidence="1">
    <location>
        <begin position="426"/>
        <end position="462"/>
    </location>
</feature>
<evidence type="ECO:0000313" key="4">
    <source>
        <dbReference type="Proteomes" id="UP000192596"/>
    </source>
</evidence>
<keyword evidence="4" id="KW-1185">Reference proteome</keyword>
<feature type="domain" description="SPIN90/Ldb17 leucine-rich" evidence="2">
    <location>
        <begin position="186"/>
        <end position="344"/>
    </location>
</feature>
<dbReference type="GO" id="GO:0006897">
    <property type="term" value="P:endocytosis"/>
    <property type="evidence" value="ECO:0007669"/>
    <property type="project" value="TreeGrafter"/>
</dbReference>
<feature type="compositionally biased region" description="Low complexity" evidence="1">
    <location>
        <begin position="596"/>
        <end position="633"/>
    </location>
</feature>
<accession>A0A1V8T9I0</accession>
<dbReference type="GO" id="GO:0051666">
    <property type="term" value="P:actin cortical patch localization"/>
    <property type="evidence" value="ECO:0007669"/>
    <property type="project" value="TreeGrafter"/>
</dbReference>
<protein>
    <recommendedName>
        <fullName evidence="2">SPIN90/Ldb17 leucine-rich domain-containing protein</fullName>
    </recommendedName>
</protein>
<organism evidence="3 4">
    <name type="scientific">Cryoendolithus antarcticus</name>
    <dbReference type="NCBI Taxonomy" id="1507870"/>
    <lineage>
        <taxon>Eukaryota</taxon>
        <taxon>Fungi</taxon>
        <taxon>Dikarya</taxon>
        <taxon>Ascomycota</taxon>
        <taxon>Pezizomycotina</taxon>
        <taxon>Dothideomycetes</taxon>
        <taxon>Dothideomycetidae</taxon>
        <taxon>Cladosporiales</taxon>
        <taxon>Cladosporiaceae</taxon>
        <taxon>Cryoendolithus</taxon>
    </lineage>
</organism>
<dbReference type="PANTHER" id="PTHR13357:SF1">
    <property type="entry name" value="NCK-INTERACTING PROTEIN WITH SH3 DOMAIN"/>
    <property type="match status" value="1"/>
</dbReference>
<dbReference type="EMBL" id="NAJO01000013">
    <property type="protein sequence ID" value="OQO08009.1"/>
    <property type="molecule type" value="Genomic_DNA"/>
</dbReference>
<reference evidence="4" key="1">
    <citation type="submission" date="2017-03" db="EMBL/GenBank/DDBJ databases">
        <title>Genomes of endolithic fungi from Antarctica.</title>
        <authorList>
            <person name="Coleine C."/>
            <person name="Masonjones S."/>
            <person name="Stajich J.E."/>
        </authorList>
    </citation>
    <scope>NUCLEOTIDE SEQUENCE [LARGE SCALE GENOMIC DNA]</scope>
    <source>
        <strain evidence="4">CCFEE 5527</strain>
    </source>
</reference>
<name>A0A1V8T9I0_9PEZI</name>
<dbReference type="AlphaFoldDB" id="A0A1V8T9I0"/>
<dbReference type="InterPro" id="IPR030125">
    <property type="entry name" value="SPIN90/Ldb17"/>
</dbReference>
<evidence type="ECO:0000259" key="2">
    <source>
        <dbReference type="Pfam" id="PF09431"/>
    </source>
</evidence>
<dbReference type="InParanoid" id="A0A1V8T9I0"/>
<dbReference type="GO" id="GO:0030479">
    <property type="term" value="C:actin cortical patch"/>
    <property type="evidence" value="ECO:0007669"/>
    <property type="project" value="TreeGrafter"/>
</dbReference>
<dbReference type="PANTHER" id="PTHR13357">
    <property type="entry name" value="SH3 ADAPTER PROTEIN SPIN90 NCK INTERACTING PROTEIN WITH SH3 DOMAIN"/>
    <property type="match status" value="1"/>
</dbReference>
<sequence>MDISSVSNGLENEQQFWEGLEKIFATDVETYEHIDDTLRAFLDFAATHKQKYLLSEYEYARYVYMLLDSSLFAAQGDYIRRQILYCLLQDDDVDTLHLSAAIFLFDGRSNETAFEMMLHEGAFTRLAELIRDRKDDHNGLHRLMLELMSEMARIQKLKRDDLATIDDTFVLDLFKMIEQLSDDAEDPFHYPIIRVLLVLNEQYMCFANEPSSPEVPSTPMTNRVLKLLSLHGPLYRTFGENLILLLNRETSLGPQLLILKLLYLLFTTTATFEYFYTNDLHVLVDVVVRNLLDLDSGCSSPDKESSGDDADGQTALRHTYLRVLCPLLKNTQLAREGNHYKREEVRRTLYLLIHRSSAHFAPVDATVVRLALRIKQIEWLHDEGDEQEDDLDRKLAEVAPTETLLAQKLLGMSVTVGGESSLSVHEVSSKMTKVKPSVPAPRRKRTKNANGEHMGASGANHGSLEVPVLVQAHVSGERSPFADDSEERRGDKPADPGLCYSTICDFCFGEFNKAKVWKTLSNPRIQSLCSDALRQALLAAGPEQGVILKREDDCEKNSTIAGPNAPAPPYGGYSGYSPPPYGPPTGWHTTGGIPVTSTSSSSANYSSTSELRSGTDSTSSTEGSPITASESSSTRISITTHIITITEPTTVSLTASATANTSVPYGGPSGYFLPPDGVELNVIVQQFHEQLTLHDLE</sequence>
<dbReference type="STRING" id="1507870.A0A1V8T9I0"/>
<proteinExistence type="predicted"/>
<evidence type="ECO:0000313" key="3">
    <source>
        <dbReference type="EMBL" id="OQO08009.1"/>
    </source>
</evidence>
<dbReference type="Proteomes" id="UP000192596">
    <property type="component" value="Unassembled WGS sequence"/>
</dbReference>
<dbReference type="FunCoup" id="A0A1V8T9I0">
    <property type="interactions" value="9"/>
</dbReference>
<gene>
    <name evidence="3" type="ORF">B0A48_06802</name>
</gene>